<dbReference type="Pfam" id="PF00156">
    <property type="entry name" value="Pribosyltran"/>
    <property type="match status" value="1"/>
</dbReference>
<evidence type="ECO:0000256" key="1">
    <source>
        <dbReference type="ARBA" id="ARBA00008007"/>
    </source>
</evidence>
<feature type="domain" description="Phosphoribosyltransferase" evidence="2">
    <location>
        <begin position="143"/>
        <end position="236"/>
    </location>
</feature>
<dbReference type="AlphaFoldDB" id="A0A1V4SR20"/>
<name>A0A1V4SR20_RUMHU</name>
<dbReference type="InterPro" id="IPR051910">
    <property type="entry name" value="ComF/GntX_DNA_util-trans"/>
</dbReference>
<reference evidence="3 4" key="1">
    <citation type="submission" date="2017-03" db="EMBL/GenBank/DDBJ databases">
        <title>Genome sequence of Clostridium hungatei DSM 14427.</title>
        <authorList>
            <person name="Poehlein A."/>
            <person name="Daniel R."/>
        </authorList>
    </citation>
    <scope>NUCLEOTIDE SEQUENCE [LARGE SCALE GENOMIC DNA]</scope>
    <source>
        <strain evidence="3 4">DSM 14427</strain>
    </source>
</reference>
<keyword evidence="3" id="KW-0808">Transferase</keyword>
<dbReference type="InterPro" id="IPR000836">
    <property type="entry name" value="PRTase_dom"/>
</dbReference>
<dbReference type="Gene3D" id="3.40.50.2020">
    <property type="match status" value="1"/>
</dbReference>
<accession>A0A1V4SR20</accession>
<protein>
    <submittedName>
        <fullName evidence="3">Ribose-phosphate pyrophosphokinase</fullName>
    </submittedName>
</protein>
<dbReference type="SUPFAM" id="SSF53271">
    <property type="entry name" value="PRTase-like"/>
    <property type="match status" value="1"/>
</dbReference>
<dbReference type="RefSeq" id="WP_165755643.1">
    <property type="nucleotide sequence ID" value="NZ_MZGX01000003.1"/>
</dbReference>
<dbReference type="EMBL" id="MZGX01000003">
    <property type="protein sequence ID" value="OPX45677.1"/>
    <property type="molecule type" value="Genomic_DNA"/>
</dbReference>
<sequence>MKLKLREARNQSGGIFISLLEYIFPPRCSICNEVLSPESPINICISCARDMEYFSNCVEPFYLPGEMKTYCDGIICVGKYCNALKNSIRRFKFKDKPSYYRAFGKLLALKVRNTVQAGEIDAVIPVPMHKGRMRQRGYNQAELMAGLVARELGLKLEGGLLIKVLETRSQSLLSRAERFSNLEGAFTVNCPSRAANKNILLVDDILTTGSTVNQCSKELKQAGAARIIAGVIATTRAD</sequence>
<organism evidence="3 4">
    <name type="scientific">Ruminiclostridium hungatei</name>
    <name type="common">Clostridium hungatei</name>
    <dbReference type="NCBI Taxonomy" id="48256"/>
    <lineage>
        <taxon>Bacteria</taxon>
        <taxon>Bacillati</taxon>
        <taxon>Bacillota</taxon>
        <taxon>Clostridia</taxon>
        <taxon>Eubacteriales</taxon>
        <taxon>Oscillospiraceae</taxon>
        <taxon>Ruminiclostridium</taxon>
    </lineage>
</organism>
<comment type="caution">
    <text evidence="3">The sequence shown here is derived from an EMBL/GenBank/DDBJ whole genome shotgun (WGS) entry which is preliminary data.</text>
</comment>
<dbReference type="CDD" id="cd06223">
    <property type="entry name" value="PRTases_typeI"/>
    <property type="match status" value="1"/>
</dbReference>
<dbReference type="Proteomes" id="UP000191554">
    <property type="component" value="Unassembled WGS sequence"/>
</dbReference>
<dbReference type="PANTHER" id="PTHR47505:SF1">
    <property type="entry name" value="DNA UTILIZATION PROTEIN YHGH"/>
    <property type="match status" value="1"/>
</dbReference>
<evidence type="ECO:0000259" key="2">
    <source>
        <dbReference type="Pfam" id="PF00156"/>
    </source>
</evidence>
<comment type="similarity">
    <text evidence="1">Belongs to the ComF/GntX family.</text>
</comment>
<evidence type="ECO:0000313" key="3">
    <source>
        <dbReference type="EMBL" id="OPX45677.1"/>
    </source>
</evidence>
<proteinExistence type="inferred from homology"/>
<dbReference type="GO" id="GO:0016301">
    <property type="term" value="F:kinase activity"/>
    <property type="evidence" value="ECO:0007669"/>
    <property type="project" value="UniProtKB-KW"/>
</dbReference>
<keyword evidence="3" id="KW-0418">Kinase</keyword>
<keyword evidence="4" id="KW-1185">Reference proteome</keyword>
<evidence type="ECO:0000313" key="4">
    <source>
        <dbReference type="Proteomes" id="UP000191554"/>
    </source>
</evidence>
<dbReference type="STRING" id="48256.CLHUN_06140"/>
<gene>
    <name evidence="3" type="primary">prs_1</name>
    <name evidence="3" type="ORF">CLHUN_06140</name>
</gene>
<dbReference type="InterPro" id="IPR029057">
    <property type="entry name" value="PRTase-like"/>
</dbReference>
<dbReference type="PANTHER" id="PTHR47505">
    <property type="entry name" value="DNA UTILIZATION PROTEIN YHGH"/>
    <property type="match status" value="1"/>
</dbReference>